<comment type="caution">
    <text evidence="1">The sequence shown here is derived from an EMBL/GenBank/DDBJ whole genome shotgun (WGS) entry which is preliminary data.</text>
</comment>
<evidence type="ECO:0000313" key="1">
    <source>
        <dbReference type="EMBL" id="PIS41203.1"/>
    </source>
</evidence>
<sequence length="91" mass="10044">MGNNTEQIDFDFEGKEPKLLLAGALKDLISTIEGSLPNAHLRSILSNKTEQALGRISDNQREAITQYVEAHPSYSQIDPYELASKILDSLA</sequence>
<dbReference type="AlphaFoldDB" id="A0A2H0YTX4"/>
<protein>
    <submittedName>
        <fullName evidence="1">Uncharacterized protein</fullName>
    </submittedName>
</protein>
<gene>
    <name evidence="1" type="ORF">COT25_04455</name>
</gene>
<reference evidence="2" key="1">
    <citation type="submission" date="2017-09" db="EMBL/GenBank/DDBJ databases">
        <title>Depth-based differentiation of microbial function through sediment-hosted aquifers and enrichment of novel symbionts in the deep terrestrial subsurface.</title>
        <authorList>
            <person name="Probst A.J."/>
            <person name="Ladd B."/>
            <person name="Jarett J.K."/>
            <person name="Geller-Mcgrath D.E."/>
            <person name="Sieber C.M.K."/>
            <person name="Emerson J.B."/>
            <person name="Anantharaman K."/>
            <person name="Thomas B.C."/>
            <person name="Malmstrom R."/>
            <person name="Stieglmeier M."/>
            <person name="Klingl A."/>
            <person name="Woyke T."/>
            <person name="Ryan C.M."/>
            <person name="Banfield J.F."/>
        </authorList>
    </citation>
    <scope>NUCLEOTIDE SEQUENCE [LARGE SCALE GENOMIC DNA]</scope>
</reference>
<organism evidence="1 2">
    <name type="scientific">Candidatus Kerfeldbacteria bacterium CG08_land_8_20_14_0_20_42_7</name>
    <dbReference type="NCBI Taxonomy" id="2014245"/>
    <lineage>
        <taxon>Bacteria</taxon>
        <taxon>Candidatus Kerfeldiibacteriota</taxon>
    </lineage>
</organism>
<proteinExistence type="predicted"/>
<evidence type="ECO:0000313" key="2">
    <source>
        <dbReference type="Proteomes" id="UP000228711"/>
    </source>
</evidence>
<dbReference type="EMBL" id="PEXV01000141">
    <property type="protein sequence ID" value="PIS41203.1"/>
    <property type="molecule type" value="Genomic_DNA"/>
</dbReference>
<dbReference type="Proteomes" id="UP000228711">
    <property type="component" value="Unassembled WGS sequence"/>
</dbReference>
<name>A0A2H0YTX4_9BACT</name>
<accession>A0A2H0YTX4</accession>